<dbReference type="Gene3D" id="3.40.50.10420">
    <property type="entry name" value="NagB/RpiA/CoA transferase-like"/>
    <property type="match status" value="1"/>
</dbReference>
<dbReference type="PANTHER" id="PTHR43682:SF1">
    <property type="entry name" value="LACTATE UTILIZATION PROTEIN C"/>
    <property type="match status" value="1"/>
</dbReference>
<reference evidence="2" key="1">
    <citation type="journal article" date="2020" name="mSystems">
        <title>Genome- and Community-Level Interaction Insights into Carbon Utilization and Element Cycling Functions of Hydrothermarchaeota in Hydrothermal Sediment.</title>
        <authorList>
            <person name="Zhou Z."/>
            <person name="Liu Y."/>
            <person name="Xu W."/>
            <person name="Pan J."/>
            <person name="Luo Z.H."/>
            <person name="Li M."/>
        </authorList>
    </citation>
    <scope>NUCLEOTIDE SEQUENCE [LARGE SCALE GENOMIC DNA]</scope>
    <source>
        <strain evidence="2">SpSt-143</strain>
    </source>
</reference>
<protein>
    <submittedName>
        <fullName evidence="2">Lactate utilization protein C</fullName>
    </submittedName>
</protein>
<proteinExistence type="predicted"/>
<sequence length="194" mass="21261">MANAARRHILEAVRQNLPQKVPLPNIPHFTRTTEEHLRARFIEKVRKAGGEVWETSHVSLDAMLAPHLPGQWASTIPGLEGSVQLHAVEDPHALADLEALVCWARLGVAENGAVWLDEEALGQRAAAFLVDHLIVVLEASRIVTDLHEAYAVLASRWQGFGLWVAGPSKTADIEQTLVHGVHGPRRFTVVLANA</sequence>
<dbReference type="Pfam" id="PF02589">
    <property type="entry name" value="LUD_dom"/>
    <property type="match status" value="1"/>
</dbReference>
<dbReference type="InterPro" id="IPR003741">
    <property type="entry name" value="LUD_dom"/>
</dbReference>
<evidence type="ECO:0000259" key="1">
    <source>
        <dbReference type="Pfam" id="PF02589"/>
    </source>
</evidence>
<evidence type="ECO:0000313" key="2">
    <source>
        <dbReference type="EMBL" id="HER95798.1"/>
    </source>
</evidence>
<name>A0A7V2F6C9_RHOMR</name>
<organism evidence="2">
    <name type="scientific">Rhodothermus marinus</name>
    <name type="common">Rhodothermus obamensis</name>
    <dbReference type="NCBI Taxonomy" id="29549"/>
    <lineage>
        <taxon>Bacteria</taxon>
        <taxon>Pseudomonadati</taxon>
        <taxon>Rhodothermota</taxon>
        <taxon>Rhodothermia</taxon>
        <taxon>Rhodothermales</taxon>
        <taxon>Rhodothermaceae</taxon>
        <taxon>Rhodothermus</taxon>
    </lineage>
</organism>
<dbReference type="EMBL" id="DSGB01000004">
    <property type="protein sequence ID" value="HER95798.1"/>
    <property type="molecule type" value="Genomic_DNA"/>
</dbReference>
<comment type="caution">
    <text evidence="2">The sequence shown here is derived from an EMBL/GenBank/DDBJ whole genome shotgun (WGS) entry which is preliminary data.</text>
</comment>
<dbReference type="PANTHER" id="PTHR43682">
    <property type="entry name" value="LACTATE UTILIZATION PROTEIN C"/>
    <property type="match status" value="1"/>
</dbReference>
<dbReference type="InterPro" id="IPR037171">
    <property type="entry name" value="NagB/RpiA_transferase-like"/>
</dbReference>
<dbReference type="SUPFAM" id="SSF100950">
    <property type="entry name" value="NagB/RpiA/CoA transferase-like"/>
    <property type="match status" value="1"/>
</dbReference>
<feature type="domain" description="LUD" evidence="1">
    <location>
        <begin position="49"/>
        <end position="191"/>
    </location>
</feature>
<dbReference type="AlphaFoldDB" id="A0A7V2F6C9"/>
<accession>A0A7V2F6C9</accession>
<dbReference type="InterPro" id="IPR024185">
    <property type="entry name" value="FTHF_cligase-like_sf"/>
</dbReference>
<gene>
    <name evidence="2" type="ORF">ENO59_04695</name>
</gene>